<keyword evidence="4 7" id="KW-0442">Lipid degradation</keyword>
<evidence type="ECO:0000259" key="10">
    <source>
        <dbReference type="Pfam" id="PF04083"/>
    </source>
</evidence>
<evidence type="ECO:0000256" key="2">
    <source>
        <dbReference type="ARBA" id="ARBA00022729"/>
    </source>
</evidence>
<sequence length="396" mass="44883">MIKRIYIVLITIYISVCTISGLKLNPKKIYDEGRLSFSAIGASYGYPVEELDVVTEDGFILKIFHIAGDKRRPVLLLHGFIDCADTFIIRGNKSLAITLANNGYDVWALNARGTRYSRNHIHLNPDIDLKFWDFSFHEMGYYDLPAAIDFVLERTTERQLSAIGHSQGNTLFYVLGSTRPEYNDKIKVMIALAPVCFLNYVNPPVSSLIATIPIIGNVLRSVKTEELFSDNSLLRHLFQMLCTQREIGYQICGHGLLFALGGSDPDELEPEFLPIVVAHYPTSTSRKNGVHVGQVGLTKKFVQFDYGPLKNVAIYNAISPPNYDLRKVKMKIALLLGRNDGISTIEDAELLRNELFNVVDYLVLPYKNLNHIDLVWGQNMDKYLFPYIFSILETYK</sequence>
<evidence type="ECO:0000313" key="12">
    <source>
        <dbReference type="Proteomes" id="UP001314205"/>
    </source>
</evidence>
<dbReference type="SUPFAM" id="SSF53474">
    <property type="entry name" value="alpha/beta-Hydrolases"/>
    <property type="match status" value="1"/>
</dbReference>
<comment type="similarity">
    <text evidence="1 7">Belongs to the AB hydrolase superfamily. Lipase family.</text>
</comment>
<dbReference type="InterPro" id="IPR029058">
    <property type="entry name" value="AB_hydrolase_fold"/>
</dbReference>
<evidence type="ECO:0000313" key="11">
    <source>
        <dbReference type="EMBL" id="CAK1579881.1"/>
    </source>
</evidence>
<dbReference type="Gene3D" id="3.40.50.1820">
    <property type="entry name" value="alpha/beta hydrolase"/>
    <property type="match status" value="1"/>
</dbReference>
<evidence type="ECO:0000256" key="8">
    <source>
        <dbReference type="PIRSR" id="PIRSR000862-1"/>
    </source>
</evidence>
<dbReference type="GO" id="GO:0016042">
    <property type="term" value="P:lipid catabolic process"/>
    <property type="evidence" value="ECO:0007669"/>
    <property type="project" value="UniProtKB-KW"/>
</dbReference>
<dbReference type="Proteomes" id="UP001314205">
    <property type="component" value="Unassembled WGS sequence"/>
</dbReference>
<keyword evidence="12" id="KW-1185">Reference proteome</keyword>
<keyword evidence="9" id="KW-0472">Membrane</keyword>
<keyword evidence="2" id="KW-0732">Signal</keyword>
<keyword evidence="9" id="KW-0812">Transmembrane</keyword>
<name>A0AAV1K9W5_9NEOP</name>
<evidence type="ECO:0000256" key="1">
    <source>
        <dbReference type="ARBA" id="ARBA00010701"/>
    </source>
</evidence>
<feature type="active site" description="Nucleophile" evidence="8">
    <location>
        <position position="166"/>
    </location>
</feature>
<dbReference type="PANTHER" id="PTHR11005">
    <property type="entry name" value="LYSOSOMAL ACID LIPASE-RELATED"/>
    <property type="match status" value="1"/>
</dbReference>
<feature type="domain" description="Partial AB-hydrolase lipase" evidence="10">
    <location>
        <begin position="39"/>
        <end position="90"/>
    </location>
</feature>
<organism evidence="11 12">
    <name type="scientific">Parnassius mnemosyne</name>
    <name type="common">clouded apollo</name>
    <dbReference type="NCBI Taxonomy" id="213953"/>
    <lineage>
        <taxon>Eukaryota</taxon>
        <taxon>Metazoa</taxon>
        <taxon>Ecdysozoa</taxon>
        <taxon>Arthropoda</taxon>
        <taxon>Hexapoda</taxon>
        <taxon>Insecta</taxon>
        <taxon>Pterygota</taxon>
        <taxon>Neoptera</taxon>
        <taxon>Endopterygota</taxon>
        <taxon>Lepidoptera</taxon>
        <taxon>Glossata</taxon>
        <taxon>Ditrysia</taxon>
        <taxon>Papilionoidea</taxon>
        <taxon>Papilionidae</taxon>
        <taxon>Parnassiinae</taxon>
        <taxon>Parnassini</taxon>
        <taxon>Parnassius</taxon>
        <taxon>Driopa</taxon>
    </lineage>
</organism>
<comment type="caution">
    <text evidence="11">The sequence shown here is derived from an EMBL/GenBank/DDBJ whole genome shotgun (WGS) entry which is preliminary data.</text>
</comment>
<keyword evidence="3 7" id="KW-0378">Hydrolase</keyword>
<dbReference type="InterPro" id="IPR006693">
    <property type="entry name" value="AB_hydrolase_lipase"/>
</dbReference>
<dbReference type="Pfam" id="PF04083">
    <property type="entry name" value="Abhydro_lipase"/>
    <property type="match status" value="1"/>
</dbReference>
<gene>
    <name evidence="11" type="ORF">PARMNEM_LOCUS1762</name>
</gene>
<keyword evidence="6" id="KW-0325">Glycoprotein</keyword>
<proteinExistence type="inferred from homology"/>
<keyword evidence="9" id="KW-1133">Transmembrane helix</keyword>
<dbReference type="AlphaFoldDB" id="A0AAV1K9W5"/>
<protein>
    <recommendedName>
        <fullName evidence="7">Lipase</fullName>
    </recommendedName>
</protein>
<feature type="transmembrane region" description="Helical" evidence="9">
    <location>
        <begin position="6"/>
        <end position="24"/>
    </location>
</feature>
<evidence type="ECO:0000256" key="3">
    <source>
        <dbReference type="ARBA" id="ARBA00022801"/>
    </source>
</evidence>
<keyword evidence="5" id="KW-0443">Lipid metabolism</keyword>
<evidence type="ECO:0000256" key="4">
    <source>
        <dbReference type="ARBA" id="ARBA00022963"/>
    </source>
</evidence>
<evidence type="ECO:0000256" key="5">
    <source>
        <dbReference type="ARBA" id="ARBA00023098"/>
    </source>
</evidence>
<feature type="active site" description="Charge relay system" evidence="8">
    <location>
        <position position="371"/>
    </location>
</feature>
<dbReference type="PIRSF" id="PIRSF000862">
    <property type="entry name" value="Steryl_ester_lip"/>
    <property type="match status" value="1"/>
</dbReference>
<accession>A0AAV1K9W5</accession>
<evidence type="ECO:0000256" key="9">
    <source>
        <dbReference type="SAM" id="Phobius"/>
    </source>
</evidence>
<dbReference type="EMBL" id="CAVLGL010000013">
    <property type="protein sequence ID" value="CAK1579881.1"/>
    <property type="molecule type" value="Genomic_DNA"/>
</dbReference>
<reference evidence="11 12" key="1">
    <citation type="submission" date="2023-11" db="EMBL/GenBank/DDBJ databases">
        <authorList>
            <person name="Hedman E."/>
            <person name="Englund M."/>
            <person name="Stromberg M."/>
            <person name="Nyberg Akerstrom W."/>
            <person name="Nylinder S."/>
            <person name="Jareborg N."/>
            <person name="Kallberg Y."/>
            <person name="Kronander E."/>
        </authorList>
    </citation>
    <scope>NUCLEOTIDE SEQUENCE [LARGE SCALE GENOMIC DNA]</scope>
</reference>
<feature type="active site" description="Charge relay system" evidence="8">
    <location>
        <position position="340"/>
    </location>
</feature>
<dbReference type="InterPro" id="IPR025483">
    <property type="entry name" value="Lipase_euk"/>
</dbReference>
<evidence type="ECO:0000256" key="6">
    <source>
        <dbReference type="ARBA" id="ARBA00023180"/>
    </source>
</evidence>
<evidence type="ECO:0000256" key="7">
    <source>
        <dbReference type="PIRNR" id="PIRNR000862"/>
    </source>
</evidence>
<dbReference type="GO" id="GO:0016788">
    <property type="term" value="F:hydrolase activity, acting on ester bonds"/>
    <property type="evidence" value="ECO:0007669"/>
    <property type="project" value="InterPro"/>
</dbReference>
<dbReference type="FunFam" id="3.40.50.1820:FF:000057">
    <property type="entry name" value="Lipase"/>
    <property type="match status" value="1"/>
</dbReference>